<gene>
    <name evidence="4" type="ORF">METZ01_LOCUS180693</name>
</gene>
<evidence type="ECO:0000256" key="1">
    <source>
        <dbReference type="ARBA" id="ARBA00022630"/>
    </source>
</evidence>
<dbReference type="InterPro" id="IPR004136">
    <property type="entry name" value="NMO"/>
</dbReference>
<protein>
    <submittedName>
        <fullName evidence="4">Uncharacterized protein</fullName>
    </submittedName>
</protein>
<dbReference type="PANTHER" id="PTHR32332">
    <property type="entry name" value="2-NITROPROPANE DIOXYGENASE"/>
    <property type="match status" value="1"/>
</dbReference>
<evidence type="ECO:0000256" key="3">
    <source>
        <dbReference type="ARBA" id="ARBA00023002"/>
    </source>
</evidence>
<organism evidence="4">
    <name type="scientific">marine metagenome</name>
    <dbReference type="NCBI Taxonomy" id="408172"/>
    <lineage>
        <taxon>unclassified sequences</taxon>
        <taxon>metagenomes</taxon>
        <taxon>ecological metagenomes</taxon>
    </lineage>
</organism>
<dbReference type="InterPro" id="IPR013785">
    <property type="entry name" value="Aldolase_TIM"/>
</dbReference>
<name>A0A382CPP4_9ZZZZ</name>
<dbReference type="CDD" id="cd04730">
    <property type="entry name" value="NPD_like"/>
    <property type="match status" value="1"/>
</dbReference>
<evidence type="ECO:0000313" key="4">
    <source>
        <dbReference type="EMBL" id="SVB27839.1"/>
    </source>
</evidence>
<reference evidence="4" key="1">
    <citation type="submission" date="2018-05" db="EMBL/GenBank/DDBJ databases">
        <authorList>
            <person name="Lanie J.A."/>
            <person name="Ng W.-L."/>
            <person name="Kazmierczak K.M."/>
            <person name="Andrzejewski T.M."/>
            <person name="Davidsen T.M."/>
            <person name="Wayne K.J."/>
            <person name="Tettelin H."/>
            <person name="Glass J.I."/>
            <person name="Rusch D."/>
            <person name="Podicherti R."/>
            <person name="Tsui H.-C.T."/>
            <person name="Winkler M.E."/>
        </authorList>
    </citation>
    <scope>NUCLEOTIDE SEQUENCE</scope>
</reference>
<dbReference type="SUPFAM" id="SSF51412">
    <property type="entry name" value="Inosine monophosphate dehydrogenase (IMPDH)"/>
    <property type="match status" value="1"/>
</dbReference>
<dbReference type="EMBL" id="UINC01035437">
    <property type="protein sequence ID" value="SVB27839.1"/>
    <property type="molecule type" value="Genomic_DNA"/>
</dbReference>
<keyword evidence="2" id="KW-0288">FMN</keyword>
<keyword evidence="1" id="KW-0285">Flavoprotein</keyword>
<dbReference type="PANTHER" id="PTHR32332:SF38">
    <property type="entry name" value="MONOOXYGENASE RV1533-RELATED"/>
    <property type="match status" value="1"/>
</dbReference>
<sequence>LSPEEVRRRIQRVRQLTDKPFGVDLLLPASLAKSSTTRTGVREDLSKNHPEHVKFMHGLLEKFELTQAPVENDIVNSDEYAEAQIQVVLDEEVPIFAAGLGDPARIIPRAREQNMVVIGLAGTVRHAERNRDAGVDIVVCQGTEGGGHTGPVATLPLVSQAVEAIAPIPVVAAGGITGGRSIAAALTLGAIGVWMGTAFLIAEEGGLPDIVKGDILDGKATDFRISEAWTGKTLRAKKNVISDAWAESGLTPLPTPHQRVLMEDFLSAAQQAGRWDLYMNAAGQGAGMLTERRPANDIMADLVAQTVEALTEMPRRVEFGPGT</sequence>
<keyword evidence="3" id="KW-0560">Oxidoreductase</keyword>
<feature type="non-terminal residue" evidence="4">
    <location>
        <position position="1"/>
    </location>
</feature>
<dbReference type="Pfam" id="PF03060">
    <property type="entry name" value="NMO"/>
    <property type="match status" value="1"/>
</dbReference>
<accession>A0A382CPP4</accession>
<dbReference type="GO" id="GO:0018580">
    <property type="term" value="F:nitronate monooxygenase activity"/>
    <property type="evidence" value="ECO:0007669"/>
    <property type="project" value="InterPro"/>
</dbReference>
<dbReference type="AlphaFoldDB" id="A0A382CPP4"/>
<proteinExistence type="predicted"/>
<evidence type="ECO:0000256" key="2">
    <source>
        <dbReference type="ARBA" id="ARBA00022643"/>
    </source>
</evidence>
<dbReference type="Gene3D" id="3.20.20.70">
    <property type="entry name" value="Aldolase class I"/>
    <property type="match status" value="1"/>
</dbReference>